<sequence length="206" mass="22054">MAKSCTDMADIYKSVEHCQGQVSMPGAIEKAYFIKKAKITKWPKLPFAEATDIDKVAVYDGDFALAADAKFHRIDLMPNEMEPESEQVGAYGSYHFNNKATLPIPGTAEKATGTIAMMNNDDVIIVIFQRDGKARIIGDPGFHTNVKPAQKWGKSSNDANQTSIEASCESLVPLPFYPGKLVTDDGEISGATGQLISPAAAGVPGG</sequence>
<organism evidence="1 2">
    <name type="scientific">Lancefieldella rimae</name>
    <dbReference type="NCBI Taxonomy" id="1383"/>
    <lineage>
        <taxon>Bacteria</taxon>
        <taxon>Bacillati</taxon>
        <taxon>Actinomycetota</taxon>
        <taxon>Coriobacteriia</taxon>
        <taxon>Coriobacteriales</taxon>
        <taxon>Atopobiaceae</taxon>
        <taxon>Lancefieldella</taxon>
    </lineage>
</organism>
<evidence type="ECO:0000313" key="2">
    <source>
        <dbReference type="Proteomes" id="UP000698335"/>
    </source>
</evidence>
<accession>A0A930VXP4</accession>
<dbReference type="EMBL" id="JABZGW010000208">
    <property type="protein sequence ID" value="MBF4808045.1"/>
    <property type="molecule type" value="Genomic_DNA"/>
</dbReference>
<comment type="caution">
    <text evidence="1">The sequence shown here is derived from an EMBL/GenBank/DDBJ whole genome shotgun (WGS) entry which is preliminary data.</text>
</comment>
<proteinExistence type="predicted"/>
<dbReference type="AlphaFoldDB" id="A0A930VXP4"/>
<gene>
    <name evidence="1" type="ORF">HXK26_05060</name>
</gene>
<protein>
    <submittedName>
        <fullName evidence="1">Uncharacterized protein</fullName>
    </submittedName>
</protein>
<name>A0A930VXP4_9ACTN</name>
<dbReference type="Proteomes" id="UP000698335">
    <property type="component" value="Unassembled WGS sequence"/>
</dbReference>
<reference evidence="1" key="1">
    <citation type="submission" date="2020-04" db="EMBL/GenBank/DDBJ databases">
        <title>Deep metagenomics examines the oral microbiome during advanced dental caries in children, revealing novel taxa and co-occurrences with host molecules.</title>
        <authorList>
            <person name="Baker J.L."/>
            <person name="Morton J.T."/>
            <person name="Dinis M."/>
            <person name="Alvarez R."/>
            <person name="Tran N.C."/>
            <person name="Knight R."/>
            <person name="Edlund A."/>
        </authorList>
    </citation>
    <scope>NUCLEOTIDE SEQUENCE</scope>
    <source>
        <strain evidence="1">JCVI_38_bin.5</strain>
    </source>
</reference>
<evidence type="ECO:0000313" key="1">
    <source>
        <dbReference type="EMBL" id="MBF4808045.1"/>
    </source>
</evidence>